<dbReference type="Proteomes" id="UP000270924">
    <property type="component" value="Unassembled WGS sequence"/>
</dbReference>
<name>A0A3P7DXX5_WUCBA</name>
<proteinExistence type="predicted"/>
<dbReference type="Gene3D" id="1.10.510.10">
    <property type="entry name" value="Transferase(Phosphotransferase) domain 1"/>
    <property type="match status" value="2"/>
</dbReference>
<reference evidence="2 3" key="1">
    <citation type="submission" date="2018-11" db="EMBL/GenBank/DDBJ databases">
        <authorList>
            <consortium name="Pathogen Informatics"/>
        </authorList>
    </citation>
    <scope>NUCLEOTIDE SEQUENCE [LARGE SCALE GENOMIC DNA]</scope>
</reference>
<protein>
    <recommendedName>
        <fullName evidence="1">Protein kinase domain-containing protein</fullName>
    </recommendedName>
</protein>
<keyword evidence="3" id="KW-1185">Reference proteome</keyword>
<dbReference type="SMART" id="SM00220">
    <property type="entry name" value="S_TKc"/>
    <property type="match status" value="1"/>
</dbReference>
<dbReference type="PANTHER" id="PTHR11909">
    <property type="entry name" value="CASEIN KINASE-RELATED"/>
    <property type="match status" value="1"/>
</dbReference>
<accession>A0A3P7DXX5</accession>
<sequence length="300" mass="34985">MARKEVIEMLKIGEILRDRYTIEKKLGRSDYSQIYRAYDNIKSRPVAVKIATPKLDPRRMKIEQMVLTLLRGKNHFVTLISMGQIHDVPYLVMDLVGRNLADIRGQYPSKQFQPITAYRISVQVINSSRDMYISLLGCKCIMRYTYRFVGYKYIREVRTAFQVISALRDMHTAGFLHRNIKPSNICIGRGAQKRVIYLLDHGMARMFTEMDGRIRKPRDHAGFRGTLRYVSLTVHSRAERTPRDDLIAWFYSMIELINGKLPWSNLIAAKDIEEAKRNETFENLCKDQPNISLEFAKVKN</sequence>
<gene>
    <name evidence="2" type="ORF">WBA_LOCUS2683</name>
</gene>
<dbReference type="OrthoDB" id="5979581at2759"/>
<dbReference type="SUPFAM" id="SSF56112">
    <property type="entry name" value="Protein kinase-like (PK-like)"/>
    <property type="match status" value="1"/>
</dbReference>
<dbReference type="InParanoid" id="A0A3P7DXX5"/>
<dbReference type="Pfam" id="PF00069">
    <property type="entry name" value="Pkinase"/>
    <property type="match status" value="1"/>
</dbReference>
<organism evidence="2 3">
    <name type="scientific">Wuchereria bancrofti</name>
    <dbReference type="NCBI Taxonomy" id="6293"/>
    <lineage>
        <taxon>Eukaryota</taxon>
        <taxon>Metazoa</taxon>
        <taxon>Ecdysozoa</taxon>
        <taxon>Nematoda</taxon>
        <taxon>Chromadorea</taxon>
        <taxon>Rhabditida</taxon>
        <taxon>Spirurina</taxon>
        <taxon>Spiruromorpha</taxon>
        <taxon>Filarioidea</taxon>
        <taxon>Onchocercidae</taxon>
        <taxon>Wuchereria</taxon>
    </lineage>
</organism>
<evidence type="ECO:0000259" key="1">
    <source>
        <dbReference type="PROSITE" id="PS50011"/>
    </source>
</evidence>
<dbReference type="InterPro" id="IPR050235">
    <property type="entry name" value="CK1_Ser-Thr_kinase"/>
</dbReference>
<dbReference type="GO" id="GO:0005524">
    <property type="term" value="F:ATP binding"/>
    <property type="evidence" value="ECO:0007669"/>
    <property type="project" value="InterPro"/>
</dbReference>
<evidence type="ECO:0000313" key="3">
    <source>
        <dbReference type="Proteomes" id="UP000270924"/>
    </source>
</evidence>
<dbReference type="AlphaFoldDB" id="A0A3P7DXX5"/>
<dbReference type="InterPro" id="IPR011009">
    <property type="entry name" value="Kinase-like_dom_sf"/>
</dbReference>
<dbReference type="PROSITE" id="PS50011">
    <property type="entry name" value="PROTEIN_KINASE_DOM"/>
    <property type="match status" value="1"/>
</dbReference>
<evidence type="ECO:0000313" key="2">
    <source>
        <dbReference type="EMBL" id="VDM09297.1"/>
    </source>
</evidence>
<dbReference type="OMA" id="RGKNHFV"/>
<feature type="domain" description="Protein kinase" evidence="1">
    <location>
        <begin position="20"/>
        <end position="300"/>
    </location>
</feature>
<dbReference type="GO" id="GO:0004672">
    <property type="term" value="F:protein kinase activity"/>
    <property type="evidence" value="ECO:0007669"/>
    <property type="project" value="InterPro"/>
</dbReference>
<dbReference type="InterPro" id="IPR000719">
    <property type="entry name" value="Prot_kinase_dom"/>
</dbReference>
<dbReference type="EMBL" id="UYWW01000780">
    <property type="protein sequence ID" value="VDM09297.1"/>
    <property type="molecule type" value="Genomic_DNA"/>
</dbReference>